<organism evidence="2 3">
    <name type="scientific">Xenorhabdus innexi</name>
    <dbReference type="NCBI Taxonomy" id="290109"/>
    <lineage>
        <taxon>Bacteria</taxon>
        <taxon>Pseudomonadati</taxon>
        <taxon>Pseudomonadota</taxon>
        <taxon>Gammaproteobacteria</taxon>
        <taxon>Enterobacterales</taxon>
        <taxon>Morganellaceae</taxon>
        <taxon>Xenorhabdus</taxon>
    </lineage>
</organism>
<evidence type="ECO:0000313" key="4">
    <source>
        <dbReference type="Proteomes" id="UP000224871"/>
    </source>
</evidence>
<name>A0A1N6MX72_9GAMM</name>
<dbReference type="SUPFAM" id="SSF46689">
    <property type="entry name" value="Homeodomain-like"/>
    <property type="match status" value="1"/>
</dbReference>
<evidence type="ECO:0000313" key="3">
    <source>
        <dbReference type="Proteomes" id="UP000196435"/>
    </source>
</evidence>
<dbReference type="EMBL" id="FTLG01000118">
    <property type="protein sequence ID" value="SIP73412.1"/>
    <property type="molecule type" value="Genomic_DNA"/>
</dbReference>
<evidence type="ECO:0000313" key="2">
    <source>
        <dbReference type="EMBL" id="SIP73412.1"/>
    </source>
</evidence>
<reference evidence="1 4" key="3">
    <citation type="journal article" date="2017" name="Nat. Microbiol.">
        <title>Natural product diversity associated with the nematode symbionts Photorhabdus and Xenorhabdus.</title>
        <authorList>
            <person name="Tobias N.J."/>
            <person name="Wolff H."/>
            <person name="Djahanschiri B."/>
            <person name="Grundmann F."/>
            <person name="Kronenwerth M."/>
            <person name="Shi Y.M."/>
            <person name="Simonyi S."/>
            <person name="Grun P."/>
            <person name="Shapiro-Ilan D."/>
            <person name="Pidot S.J."/>
            <person name="Stinear T.P."/>
            <person name="Ebersberger I."/>
            <person name="Bode H.B."/>
        </authorList>
    </citation>
    <scope>NUCLEOTIDE SEQUENCE [LARGE SCALE GENOMIC DNA]</scope>
    <source>
        <strain evidence="1 4">DSM 16336</strain>
    </source>
</reference>
<protein>
    <recommendedName>
        <fullName evidence="5">Transposase</fullName>
    </recommendedName>
</protein>
<reference evidence="2" key="1">
    <citation type="submission" date="2016-12" db="EMBL/GenBank/DDBJ databases">
        <authorList>
            <person name="Song W.-J."/>
            <person name="Kurnit D.M."/>
        </authorList>
    </citation>
    <scope>NUCLEOTIDE SEQUENCE [LARGE SCALE GENOMIC DNA]</scope>
    <source>
        <strain evidence="2">HGB1681</strain>
    </source>
</reference>
<evidence type="ECO:0000313" key="1">
    <source>
        <dbReference type="EMBL" id="PHM22456.1"/>
    </source>
</evidence>
<dbReference type="RefSeq" id="WP_086956853.1">
    <property type="nucleotide sequence ID" value="NZ_CAWNQC010000098.1"/>
</dbReference>
<gene>
    <name evidence="1" type="ORF">Xinn_04148</name>
    <name evidence="2" type="ORF">XIS1_2040002</name>
</gene>
<dbReference type="InterPro" id="IPR009057">
    <property type="entry name" value="Homeodomain-like_sf"/>
</dbReference>
<dbReference type="Proteomes" id="UP000196435">
    <property type="component" value="Unassembled WGS sequence"/>
</dbReference>
<dbReference type="AlphaFoldDB" id="A0A1N6MX72"/>
<dbReference type="OrthoDB" id="5772853at2"/>
<keyword evidence="4" id="KW-1185">Reference proteome</keyword>
<dbReference type="Pfam" id="PF13565">
    <property type="entry name" value="HTH_32"/>
    <property type="match status" value="1"/>
</dbReference>
<reference evidence="3" key="2">
    <citation type="submission" date="2016-12" db="EMBL/GenBank/DDBJ databases">
        <authorList>
            <person name="Gaudriault S."/>
        </authorList>
    </citation>
    <scope>NUCLEOTIDE SEQUENCE [LARGE SCALE GENOMIC DNA]</scope>
    <source>
        <strain evidence="3">HGB1681 (deposited as PTA-6826 in the American Type Culture Collection)</strain>
    </source>
</reference>
<dbReference type="EMBL" id="NIBU01000187">
    <property type="protein sequence ID" value="PHM22456.1"/>
    <property type="molecule type" value="Genomic_DNA"/>
</dbReference>
<accession>A0A1N6MX72</accession>
<evidence type="ECO:0008006" key="5">
    <source>
        <dbReference type="Google" id="ProtNLM"/>
    </source>
</evidence>
<sequence length="169" mass="18736">MWKAPAVNLSAQQQHALEHIVKSRTGRSDHRQRAQLILLFGSGASNNRAAKQVGLGSKQAGCWRKRWLDNQDKLSAIESTETAGLNSLIKALETLFSDLHRSGSKPKFTAEQVAQILTVACEAPQKSECPLSHWTLPSLRREVIKRGIVDNISISRLHAFLKYRGAETA</sequence>
<dbReference type="Proteomes" id="UP000224871">
    <property type="component" value="Unassembled WGS sequence"/>
</dbReference>
<proteinExistence type="predicted"/>